<keyword evidence="2 3" id="KW-0413">Isomerase</keyword>
<comment type="function">
    <text evidence="3">Catalyzes the stereoinversion of LL-2,6-diaminopimelate (L,L-DAP) to meso-diaminopimelate (meso-DAP), a precursor of L-lysine and an essential component of the bacterial peptidoglycan.</text>
</comment>
<comment type="similarity">
    <text evidence="1 3">Belongs to the diaminopimelate epimerase family.</text>
</comment>
<feature type="active site" description="Proton acceptor" evidence="3">
    <location>
        <position position="212"/>
    </location>
</feature>
<feature type="site" description="Could be important to modulate the pK values of the two catalytic cysteine residues" evidence="3">
    <location>
        <position position="153"/>
    </location>
</feature>
<keyword evidence="3" id="KW-0963">Cytoplasm</keyword>
<feature type="active site" description="Proton donor" evidence="3">
    <location>
        <position position="80"/>
    </location>
</feature>
<dbReference type="HAMAP" id="MF_00197">
    <property type="entry name" value="DAP_epimerase"/>
    <property type="match status" value="1"/>
</dbReference>
<sequence>MRPIFFTKMEGTGNDFLIIDNRNNVVNDVIEHKDIPTFVKKIADRKLGAGSDGVIFLEESKDFPFSMRYFNNDGSEAALCLNGARCVVMYSNRLGLIKEKGKFISESGPIGFYSKNGAVSIEVMPPVDLKLNFSLTVKRKKLRANYLKVGVPHCVIFVESYDDIDIKELGNAILHHKEFKPDGANVNFVKTADDHLFVRTYERGIEGETLSCGTGILAAAYIATKLCITESPVTCKTNGGELVATIKDKLYLEGPAHFICDGVYYL</sequence>
<evidence type="ECO:0000256" key="1">
    <source>
        <dbReference type="ARBA" id="ARBA00010219"/>
    </source>
</evidence>
<feature type="binding site" evidence="3">
    <location>
        <begin position="213"/>
        <end position="214"/>
    </location>
    <ligand>
        <name>substrate</name>
    </ligand>
</feature>
<protein>
    <recommendedName>
        <fullName evidence="3 4">Diaminopimelate epimerase</fullName>
        <shortName evidence="3">DAP epimerase</shortName>
        <ecNumber evidence="3 4">5.1.1.7</ecNumber>
    </recommendedName>
    <alternativeName>
        <fullName evidence="3">PLP-independent amino acid racemase</fullName>
    </alternativeName>
</protein>
<comment type="subcellular location">
    <subcellularLocation>
        <location evidence="3">Cytoplasm</location>
    </subcellularLocation>
</comment>
<feature type="binding site" evidence="3">
    <location>
        <position position="71"/>
    </location>
    <ligand>
        <name>substrate</name>
    </ligand>
</feature>
<dbReference type="GO" id="GO:0009089">
    <property type="term" value="P:lysine biosynthetic process via diaminopimelate"/>
    <property type="evidence" value="ECO:0007669"/>
    <property type="project" value="UniProtKB-UniRule"/>
</dbReference>
<dbReference type="InterPro" id="IPR001653">
    <property type="entry name" value="DAP_epimerase_DapF"/>
</dbReference>
<name>A0A0S7YCE6_UNCT6</name>
<dbReference type="EMBL" id="LJNI01000082">
    <property type="protein sequence ID" value="KPJ72324.1"/>
    <property type="molecule type" value="Genomic_DNA"/>
</dbReference>
<feature type="binding site" evidence="3">
    <location>
        <position position="185"/>
    </location>
    <ligand>
        <name>substrate</name>
    </ligand>
</feature>
<proteinExistence type="inferred from homology"/>
<evidence type="ECO:0000256" key="4">
    <source>
        <dbReference type="NCBIfam" id="TIGR00652"/>
    </source>
</evidence>
<accession>A0A0S7YCE6</accession>
<comment type="subunit">
    <text evidence="3">Homodimer.</text>
</comment>
<comment type="caution">
    <text evidence="3">Lacks conserved residue(s) required for the propagation of feature annotation.</text>
</comment>
<evidence type="ECO:0000256" key="3">
    <source>
        <dbReference type="HAMAP-Rule" id="MF_00197"/>
    </source>
</evidence>
<feature type="binding site" evidence="3">
    <location>
        <begin position="202"/>
        <end position="203"/>
    </location>
    <ligand>
        <name>substrate</name>
    </ligand>
</feature>
<dbReference type="PATRIC" id="fig|1703772.3.peg.2043"/>
<dbReference type="Pfam" id="PF01678">
    <property type="entry name" value="DAP_epimerase"/>
    <property type="match status" value="2"/>
</dbReference>
<dbReference type="PANTHER" id="PTHR31689:SF0">
    <property type="entry name" value="DIAMINOPIMELATE EPIMERASE"/>
    <property type="match status" value="1"/>
</dbReference>
<dbReference type="UniPathway" id="UPA00034">
    <property type="reaction ID" value="UER00025"/>
</dbReference>
<evidence type="ECO:0000256" key="2">
    <source>
        <dbReference type="ARBA" id="ARBA00023235"/>
    </source>
</evidence>
<dbReference type="PANTHER" id="PTHR31689">
    <property type="entry name" value="DIAMINOPIMELATE EPIMERASE, CHLOROPLASTIC"/>
    <property type="match status" value="1"/>
</dbReference>
<feature type="site" description="Could be important to modulate the pK values of the two catalytic cysteine residues" evidence="3">
    <location>
        <position position="202"/>
    </location>
</feature>
<dbReference type="NCBIfam" id="TIGR00652">
    <property type="entry name" value="DapF"/>
    <property type="match status" value="1"/>
</dbReference>
<organism evidence="5 6">
    <name type="scientific">candidate division TA06 bacterium DG_78</name>
    <dbReference type="NCBI Taxonomy" id="1703772"/>
    <lineage>
        <taxon>Bacteria</taxon>
        <taxon>Bacteria division TA06</taxon>
    </lineage>
</organism>
<comment type="catalytic activity">
    <reaction evidence="3">
        <text>(2S,6S)-2,6-diaminopimelate = meso-2,6-diaminopimelate</text>
        <dbReference type="Rhea" id="RHEA:15393"/>
        <dbReference type="ChEBI" id="CHEBI:57609"/>
        <dbReference type="ChEBI" id="CHEBI:57791"/>
        <dbReference type="EC" id="5.1.1.7"/>
    </reaction>
</comment>
<dbReference type="GO" id="GO:0005829">
    <property type="term" value="C:cytosol"/>
    <property type="evidence" value="ECO:0007669"/>
    <property type="project" value="TreeGrafter"/>
</dbReference>
<dbReference type="EC" id="5.1.1.7" evidence="3 4"/>
<reference evidence="5 6" key="1">
    <citation type="journal article" date="2015" name="Microbiome">
        <title>Genomic resolution of linkages in carbon, nitrogen, and sulfur cycling among widespread estuary sediment bacteria.</title>
        <authorList>
            <person name="Baker B.J."/>
            <person name="Lazar C.S."/>
            <person name="Teske A.P."/>
            <person name="Dick G.J."/>
        </authorList>
    </citation>
    <scope>NUCLEOTIDE SEQUENCE [LARGE SCALE GENOMIC DNA]</scope>
    <source>
        <strain evidence="5">DG_78</strain>
    </source>
</reference>
<keyword evidence="3" id="KW-0028">Amino-acid biosynthesis</keyword>
<comment type="caution">
    <text evidence="5">The sequence shown here is derived from an EMBL/GenBank/DDBJ whole genome shotgun (WGS) entry which is preliminary data.</text>
</comment>
<evidence type="ECO:0000313" key="5">
    <source>
        <dbReference type="EMBL" id="KPJ72324.1"/>
    </source>
</evidence>
<dbReference type="Gene3D" id="3.10.310.10">
    <property type="entry name" value="Diaminopimelate Epimerase, Chain A, domain 1"/>
    <property type="match status" value="2"/>
</dbReference>
<dbReference type="AlphaFoldDB" id="A0A0S7YCE6"/>
<feature type="binding site" evidence="3">
    <location>
        <position position="14"/>
    </location>
    <ligand>
        <name>substrate</name>
    </ligand>
</feature>
<dbReference type="Proteomes" id="UP000051012">
    <property type="component" value="Unassembled WGS sequence"/>
</dbReference>
<dbReference type="GO" id="GO:0008837">
    <property type="term" value="F:diaminopimelate epimerase activity"/>
    <property type="evidence" value="ECO:0007669"/>
    <property type="project" value="UniProtKB-UniRule"/>
</dbReference>
<dbReference type="SUPFAM" id="SSF54506">
    <property type="entry name" value="Diaminopimelate epimerase-like"/>
    <property type="match status" value="2"/>
</dbReference>
<comment type="pathway">
    <text evidence="3">Amino-acid biosynthesis; L-lysine biosynthesis via DAP pathway; DL-2,6-diaminopimelate from LL-2,6-diaminopimelate: step 1/1.</text>
</comment>
<evidence type="ECO:0000313" key="6">
    <source>
        <dbReference type="Proteomes" id="UP000051012"/>
    </source>
</evidence>
<gene>
    <name evidence="3" type="primary">dapF</name>
    <name evidence="5" type="ORF">AMJ52_06715</name>
</gene>
<keyword evidence="3" id="KW-0457">Lysine biosynthesis</keyword>